<evidence type="ECO:0000313" key="2">
    <source>
        <dbReference type="Proteomes" id="UP000034013"/>
    </source>
</evidence>
<proteinExistence type="predicted"/>
<accession>A0A0G0WBP7</accession>
<feature type="non-terminal residue" evidence="1">
    <location>
        <position position="1"/>
    </location>
</feature>
<organism evidence="1 2">
    <name type="scientific">Candidatus Woesebacteria bacterium GW2011_GWA2_40_7</name>
    <dbReference type="NCBI Taxonomy" id="1618562"/>
    <lineage>
        <taxon>Bacteria</taxon>
        <taxon>Candidatus Woeseibacteriota</taxon>
    </lineage>
</organism>
<name>A0A0G0WBP7_9BACT</name>
<protein>
    <submittedName>
        <fullName evidence="1">Uncharacterized protein</fullName>
    </submittedName>
</protein>
<dbReference type="AlphaFoldDB" id="A0A0G0WBP7"/>
<sequence>PTSVKNLSPINLAEDRWVWVNQVEKVAGDTDTFMMSNTSFHVDFKSESKFIVLSTKYTVLS</sequence>
<dbReference type="Proteomes" id="UP000034013">
    <property type="component" value="Unassembled WGS sequence"/>
</dbReference>
<gene>
    <name evidence="1" type="ORF">UU16_C0038G0012</name>
</gene>
<reference evidence="1 2" key="1">
    <citation type="journal article" date="2015" name="Nature">
        <title>rRNA introns, odd ribosomes, and small enigmatic genomes across a large radiation of phyla.</title>
        <authorList>
            <person name="Brown C.T."/>
            <person name="Hug L.A."/>
            <person name="Thomas B.C."/>
            <person name="Sharon I."/>
            <person name="Castelle C.J."/>
            <person name="Singh A."/>
            <person name="Wilkins M.J."/>
            <person name="Williams K.H."/>
            <person name="Banfield J.F."/>
        </authorList>
    </citation>
    <scope>NUCLEOTIDE SEQUENCE [LARGE SCALE GENOMIC DNA]</scope>
</reference>
<comment type="caution">
    <text evidence="1">The sequence shown here is derived from an EMBL/GenBank/DDBJ whole genome shotgun (WGS) entry which is preliminary data.</text>
</comment>
<dbReference type="EMBL" id="LBZO01000038">
    <property type="protein sequence ID" value="KKR72637.1"/>
    <property type="molecule type" value="Genomic_DNA"/>
</dbReference>
<evidence type="ECO:0000313" key="1">
    <source>
        <dbReference type="EMBL" id="KKR72637.1"/>
    </source>
</evidence>